<dbReference type="EMBL" id="BAABAT010000003">
    <property type="protein sequence ID" value="GAA4246097.1"/>
    <property type="molecule type" value="Genomic_DNA"/>
</dbReference>
<dbReference type="Pfam" id="PF02894">
    <property type="entry name" value="GFO_IDH_MocA_C"/>
    <property type="match status" value="1"/>
</dbReference>
<dbReference type="Proteomes" id="UP001500620">
    <property type="component" value="Unassembled WGS sequence"/>
</dbReference>
<proteinExistence type="inferred from homology"/>
<dbReference type="Gene3D" id="3.40.50.720">
    <property type="entry name" value="NAD(P)-binding Rossmann-like Domain"/>
    <property type="match status" value="1"/>
</dbReference>
<dbReference type="PANTHER" id="PTHR43377:SF2">
    <property type="entry name" value="BINDING ROSSMANN FOLD OXIDOREDUCTASE, PUTATIVE (AFU_ORTHOLOGUE AFUA_4G00560)-RELATED"/>
    <property type="match status" value="1"/>
</dbReference>
<dbReference type="PANTHER" id="PTHR43377">
    <property type="entry name" value="BILIVERDIN REDUCTASE A"/>
    <property type="match status" value="1"/>
</dbReference>
<dbReference type="InterPro" id="IPR000683">
    <property type="entry name" value="Gfo/Idh/MocA-like_OxRdtase_N"/>
</dbReference>
<dbReference type="InterPro" id="IPR004104">
    <property type="entry name" value="Gfo/Idh/MocA-like_OxRdtase_C"/>
</dbReference>
<name>A0ABP8D1W6_9ACTN</name>
<evidence type="ECO:0000259" key="2">
    <source>
        <dbReference type="Pfam" id="PF01408"/>
    </source>
</evidence>
<comment type="similarity">
    <text evidence="1">Belongs to the Gfo/Idh/MocA family.</text>
</comment>
<feature type="domain" description="Gfo/Idh/MocA-like oxidoreductase C-terminal" evidence="3">
    <location>
        <begin position="140"/>
        <end position="414"/>
    </location>
</feature>
<dbReference type="SUPFAM" id="SSF55347">
    <property type="entry name" value="Glyceraldehyde-3-phosphate dehydrogenase-like, C-terminal domain"/>
    <property type="match status" value="1"/>
</dbReference>
<dbReference type="InterPro" id="IPR051450">
    <property type="entry name" value="Gfo/Idh/MocA_Oxidoreductases"/>
</dbReference>
<protein>
    <submittedName>
        <fullName evidence="4">Gfo/Idh/MocA family oxidoreductase</fullName>
    </submittedName>
</protein>
<accession>A0ABP8D1W6</accession>
<sequence>MTDPVRLLVVGAGDRGTRYARLAQQTGRARVVAVAEADPARRHAFAGEFGIAPGRVFDDWARLGEAGERVADAAVIATQDALHAGPAVLLAGLGYHLLLEKPMAPSEPEASRIAEAVLRAGVMAAVCHVLRYTPYTTLLKQLLDEGRIGRLVSVQHLEPVGWWHQAHSFVRGNWRREAESSPMLLAKSCHDVDWLLYLAGQPARRVSSFGGLAHFRAAERPAGAASRCLDCSLEPGCAYSAPKLYLGEIAGRAVTDPAPWPVSVLTPRADPAAVVEALRTGPYGRCVYDCDNDVVDHQVVSMELADGATISFTMTAFTPAEQRKTRLFGTHGYIDGDGARLRLVDFRTGEDTTMDVAASPSADHSDGDAALVSAFVSAVATGDPSWLRSDVTTSLAGHRVVWAAEQARRNGTVVTLGS</sequence>
<evidence type="ECO:0000256" key="1">
    <source>
        <dbReference type="ARBA" id="ARBA00010928"/>
    </source>
</evidence>
<dbReference type="Gene3D" id="3.30.360.10">
    <property type="entry name" value="Dihydrodipicolinate Reductase, domain 2"/>
    <property type="match status" value="1"/>
</dbReference>
<evidence type="ECO:0000259" key="3">
    <source>
        <dbReference type="Pfam" id="PF02894"/>
    </source>
</evidence>
<evidence type="ECO:0000313" key="4">
    <source>
        <dbReference type="EMBL" id="GAA4246097.1"/>
    </source>
</evidence>
<dbReference type="InterPro" id="IPR036291">
    <property type="entry name" value="NAD(P)-bd_dom_sf"/>
</dbReference>
<dbReference type="Pfam" id="PF01408">
    <property type="entry name" value="GFO_IDH_MocA"/>
    <property type="match status" value="1"/>
</dbReference>
<gene>
    <name evidence="4" type="ORF">GCM10022255_016020</name>
</gene>
<dbReference type="RefSeq" id="WP_345122857.1">
    <property type="nucleotide sequence ID" value="NZ_BAABAT010000003.1"/>
</dbReference>
<keyword evidence="5" id="KW-1185">Reference proteome</keyword>
<reference evidence="5" key="1">
    <citation type="journal article" date="2019" name="Int. J. Syst. Evol. Microbiol.">
        <title>The Global Catalogue of Microorganisms (GCM) 10K type strain sequencing project: providing services to taxonomists for standard genome sequencing and annotation.</title>
        <authorList>
            <consortium name="The Broad Institute Genomics Platform"/>
            <consortium name="The Broad Institute Genome Sequencing Center for Infectious Disease"/>
            <person name="Wu L."/>
            <person name="Ma J."/>
        </authorList>
    </citation>
    <scope>NUCLEOTIDE SEQUENCE [LARGE SCALE GENOMIC DNA]</scope>
    <source>
        <strain evidence="5">JCM 17441</strain>
    </source>
</reference>
<comment type="caution">
    <text evidence="4">The sequence shown here is derived from an EMBL/GenBank/DDBJ whole genome shotgun (WGS) entry which is preliminary data.</text>
</comment>
<dbReference type="SUPFAM" id="SSF51735">
    <property type="entry name" value="NAD(P)-binding Rossmann-fold domains"/>
    <property type="match status" value="1"/>
</dbReference>
<feature type="domain" description="Gfo/Idh/MocA-like oxidoreductase N-terminal" evidence="2">
    <location>
        <begin position="6"/>
        <end position="126"/>
    </location>
</feature>
<organism evidence="4 5">
    <name type="scientific">Dactylosporangium darangshiense</name>
    <dbReference type="NCBI Taxonomy" id="579108"/>
    <lineage>
        <taxon>Bacteria</taxon>
        <taxon>Bacillati</taxon>
        <taxon>Actinomycetota</taxon>
        <taxon>Actinomycetes</taxon>
        <taxon>Micromonosporales</taxon>
        <taxon>Micromonosporaceae</taxon>
        <taxon>Dactylosporangium</taxon>
    </lineage>
</organism>
<evidence type="ECO:0000313" key="5">
    <source>
        <dbReference type="Proteomes" id="UP001500620"/>
    </source>
</evidence>